<keyword evidence="3" id="KW-0337">GPI-anchor biosynthesis</keyword>
<feature type="transmembrane region" description="Helical" evidence="10">
    <location>
        <begin position="284"/>
        <end position="302"/>
    </location>
</feature>
<evidence type="ECO:0000313" key="12">
    <source>
        <dbReference type="Proteomes" id="UP001223520"/>
    </source>
</evidence>
<feature type="transmembrane region" description="Helical" evidence="10">
    <location>
        <begin position="184"/>
        <end position="207"/>
    </location>
</feature>
<dbReference type="GO" id="GO:0031501">
    <property type="term" value="C:mannosyltransferase complex"/>
    <property type="evidence" value="ECO:0007669"/>
    <property type="project" value="TreeGrafter"/>
</dbReference>
<dbReference type="Pfam" id="PF04188">
    <property type="entry name" value="Mannosyl_trans2"/>
    <property type="match status" value="1"/>
</dbReference>
<proteinExistence type="predicted"/>
<dbReference type="PANTHER" id="PTHR12468">
    <property type="entry name" value="GPI MANNOSYLTRANSFERASE 2"/>
    <property type="match status" value="1"/>
</dbReference>
<dbReference type="GO" id="GO:0006506">
    <property type="term" value="P:GPI anchor biosynthetic process"/>
    <property type="evidence" value="ECO:0007669"/>
    <property type="project" value="UniProtKB-KW"/>
</dbReference>
<feature type="transmembrane region" description="Helical" evidence="10">
    <location>
        <begin position="314"/>
        <end position="344"/>
    </location>
</feature>
<evidence type="ECO:0000256" key="9">
    <source>
        <dbReference type="ARBA" id="ARBA00023136"/>
    </source>
</evidence>
<feature type="transmembrane region" description="Helical" evidence="10">
    <location>
        <begin position="214"/>
        <end position="237"/>
    </location>
</feature>
<evidence type="ECO:0000256" key="1">
    <source>
        <dbReference type="ARBA" id="ARBA00004477"/>
    </source>
</evidence>
<evidence type="ECO:0000256" key="10">
    <source>
        <dbReference type="SAM" id="Phobius"/>
    </source>
</evidence>
<evidence type="ECO:0000256" key="3">
    <source>
        <dbReference type="ARBA" id="ARBA00022502"/>
    </source>
</evidence>
<protein>
    <submittedName>
        <fullName evidence="11">Mannosyltransferase family protein</fullName>
    </submittedName>
</protein>
<evidence type="ECO:0000256" key="2">
    <source>
        <dbReference type="ARBA" id="ARBA00004687"/>
    </source>
</evidence>
<dbReference type="GO" id="GO:0000009">
    <property type="term" value="F:alpha-1,6-mannosyltransferase activity"/>
    <property type="evidence" value="ECO:0007669"/>
    <property type="project" value="InterPro"/>
</dbReference>
<keyword evidence="6 10" id="KW-0812">Transmembrane</keyword>
<feature type="transmembrane region" description="Helical" evidence="10">
    <location>
        <begin position="21"/>
        <end position="42"/>
    </location>
</feature>
<keyword evidence="7" id="KW-0256">Endoplasmic reticulum</keyword>
<keyword evidence="12" id="KW-1185">Reference proteome</keyword>
<name>A0AAJ6NY69_9CYAN</name>
<reference evidence="11 12" key="1">
    <citation type="journal article" date="2023" name="Limnol Oceanogr Lett">
        <title>Environmental adaptations by the intertidal Antarctic cyanobacterium Halotia branconii CENA392 as revealed using long-read genome sequencing.</title>
        <authorList>
            <person name="Dextro R.B."/>
            <person name="Delbaje E."/>
            <person name="Freitas P.N.N."/>
            <person name="Geraldes V."/>
            <person name="Pinto E."/>
            <person name="Long P.F."/>
            <person name="Fiore M.F."/>
        </authorList>
    </citation>
    <scope>NUCLEOTIDE SEQUENCE [LARGE SCALE GENOMIC DNA]</scope>
    <source>
        <strain evidence="11 12">CENA392</strain>
    </source>
</reference>
<organism evidence="11 12">
    <name type="scientific">Halotia branconii CENA392</name>
    <dbReference type="NCBI Taxonomy" id="1539056"/>
    <lineage>
        <taxon>Bacteria</taxon>
        <taxon>Bacillati</taxon>
        <taxon>Cyanobacteriota</taxon>
        <taxon>Cyanophyceae</taxon>
        <taxon>Nostocales</taxon>
        <taxon>Nodulariaceae</taxon>
        <taxon>Halotia</taxon>
    </lineage>
</organism>
<dbReference type="EMBL" id="CP124543">
    <property type="protein sequence ID" value="WGV28656.1"/>
    <property type="molecule type" value="Genomic_DNA"/>
</dbReference>
<dbReference type="GO" id="GO:0016020">
    <property type="term" value="C:membrane"/>
    <property type="evidence" value="ECO:0007669"/>
    <property type="project" value="GOC"/>
</dbReference>
<feature type="transmembrane region" description="Helical" evidence="10">
    <location>
        <begin position="139"/>
        <end position="164"/>
    </location>
</feature>
<evidence type="ECO:0000256" key="7">
    <source>
        <dbReference type="ARBA" id="ARBA00022824"/>
    </source>
</evidence>
<comment type="pathway">
    <text evidence="2">Glycolipid biosynthesis; glycosylphosphatidylinositol-anchor biosynthesis.</text>
</comment>
<dbReference type="RefSeq" id="WP_281485882.1">
    <property type="nucleotide sequence ID" value="NZ_CP124543.1"/>
</dbReference>
<evidence type="ECO:0000256" key="6">
    <source>
        <dbReference type="ARBA" id="ARBA00022692"/>
    </source>
</evidence>
<evidence type="ECO:0000256" key="4">
    <source>
        <dbReference type="ARBA" id="ARBA00022676"/>
    </source>
</evidence>
<dbReference type="AlphaFoldDB" id="A0AAJ6NY69"/>
<keyword evidence="8 10" id="KW-1133">Transmembrane helix</keyword>
<sequence length="424" mass="47569">MAQVQLRLEKISWKNDLFFPAVMWLASRMFIWTAMLLVAPLLPIPPEKVTPTFGWGVFDAWDTVHYRAIAISSYEFVNDGKGHNIAFFPLFPFLIRGLMHLGLSFEAAGTLINNLAFLLTLYFLYFWAKKFYGSSAARWSTAVIAWCPLSIFTTVIYTEGLYLLLSTAALQAFDQQQYGWTTVWGAMATATRPTGIALIPAFAIAAWKQRRPPIAYIAGLAVAIGILLFSLYCAINFGDPLAFITAQKGWRPSLGFDWLGWWKMLMQITVGTTNWKYGSIKDPLPPLLFAVIVSGAYMLWRYRQKLGAIKVDYGFAILILLWWILGGDPLINMAAVLGGAYLLWHLRTELTPITLIYGCCGLGLIFASGGTWSLSRLAYGIVSLSVALGILLSRHPRWGYLTLFFFLILLATFSIRFAQDLWVG</sequence>
<evidence type="ECO:0000313" key="11">
    <source>
        <dbReference type="EMBL" id="WGV28656.1"/>
    </source>
</evidence>
<dbReference type="Proteomes" id="UP001223520">
    <property type="component" value="Chromosome"/>
</dbReference>
<dbReference type="GO" id="GO:0004376">
    <property type="term" value="F:GPI mannosyltransferase activity"/>
    <property type="evidence" value="ECO:0007669"/>
    <property type="project" value="InterPro"/>
</dbReference>
<dbReference type="PANTHER" id="PTHR12468:SF2">
    <property type="entry name" value="GPI MANNOSYLTRANSFERASE 2"/>
    <property type="match status" value="1"/>
</dbReference>
<feature type="transmembrane region" description="Helical" evidence="10">
    <location>
        <begin position="374"/>
        <end position="392"/>
    </location>
</feature>
<dbReference type="InterPro" id="IPR007315">
    <property type="entry name" value="PIG-V/Gpi18"/>
</dbReference>
<keyword evidence="9 10" id="KW-0472">Membrane</keyword>
<feature type="transmembrane region" description="Helical" evidence="10">
    <location>
        <begin position="350"/>
        <end position="367"/>
    </location>
</feature>
<dbReference type="KEGG" id="hbq:QI031_14845"/>
<keyword evidence="5" id="KW-0808">Transferase</keyword>
<evidence type="ECO:0000256" key="5">
    <source>
        <dbReference type="ARBA" id="ARBA00022679"/>
    </source>
</evidence>
<feature type="transmembrane region" description="Helical" evidence="10">
    <location>
        <begin position="107"/>
        <end position="127"/>
    </location>
</feature>
<accession>A0AAJ6NY69</accession>
<feature type="transmembrane region" description="Helical" evidence="10">
    <location>
        <begin position="398"/>
        <end position="418"/>
    </location>
</feature>
<comment type="subcellular location">
    <subcellularLocation>
        <location evidence="1">Endoplasmic reticulum membrane</location>
        <topology evidence="1">Multi-pass membrane protein</topology>
    </subcellularLocation>
</comment>
<gene>
    <name evidence="11" type="ORF">QI031_14845</name>
</gene>
<keyword evidence="4 11" id="KW-0328">Glycosyltransferase</keyword>
<evidence type="ECO:0000256" key="8">
    <source>
        <dbReference type="ARBA" id="ARBA00022989"/>
    </source>
</evidence>